<name>A0A4D9CYC3_9STRA</name>
<feature type="region of interest" description="Disordered" evidence="2">
    <location>
        <begin position="1"/>
        <end position="69"/>
    </location>
</feature>
<feature type="compositionally biased region" description="Acidic residues" evidence="2">
    <location>
        <begin position="281"/>
        <end position="296"/>
    </location>
</feature>
<feature type="compositionally biased region" description="Polar residues" evidence="2">
    <location>
        <begin position="434"/>
        <end position="448"/>
    </location>
</feature>
<evidence type="ECO:0000256" key="1">
    <source>
        <dbReference type="SAM" id="Coils"/>
    </source>
</evidence>
<proteinExistence type="predicted"/>
<dbReference type="PANTHER" id="PTHR35381">
    <property type="entry name" value="EF-HAND DOMAIN-CONTAINING PROTEIN"/>
    <property type="match status" value="1"/>
</dbReference>
<feature type="compositionally biased region" description="Low complexity" evidence="2">
    <location>
        <begin position="376"/>
        <end position="389"/>
    </location>
</feature>
<reference evidence="3 4" key="1">
    <citation type="submission" date="2019-01" db="EMBL/GenBank/DDBJ databases">
        <title>Nuclear Genome Assembly of the Microalgal Biofuel strain Nannochloropsis salina CCMP1776.</title>
        <authorList>
            <person name="Hovde B."/>
        </authorList>
    </citation>
    <scope>NUCLEOTIDE SEQUENCE [LARGE SCALE GENOMIC DNA]</scope>
    <source>
        <strain evidence="3 4">CCMP1776</strain>
    </source>
</reference>
<feature type="compositionally biased region" description="Low complexity" evidence="2">
    <location>
        <begin position="336"/>
        <end position="349"/>
    </location>
</feature>
<feature type="compositionally biased region" description="Pro residues" evidence="2">
    <location>
        <begin position="478"/>
        <end position="490"/>
    </location>
</feature>
<feature type="compositionally biased region" description="Basic and acidic residues" evidence="2">
    <location>
        <begin position="219"/>
        <end position="232"/>
    </location>
</feature>
<evidence type="ECO:0000313" key="4">
    <source>
        <dbReference type="Proteomes" id="UP000355283"/>
    </source>
</evidence>
<feature type="coiled-coil region" evidence="1">
    <location>
        <begin position="594"/>
        <end position="621"/>
    </location>
</feature>
<feature type="compositionally biased region" description="Low complexity" evidence="2">
    <location>
        <begin position="20"/>
        <end position="44"/>
    </location>
</feature>
<feature type="region of interest" description="Disordered" evidence="2">
    <location>
        <begin position="122"/>
        <end position="148"/>
    </location>
</feature>
<evidence type="ECO:0000313" key="3">
    <source>
        <dbReference type="EMBL" id="TFJ83464.1"/>
    </source>
</evidence>
<feature type="coiled-coil region" evidence="1">
    <location>
        <begin position="761"/>
        <end position="788"/>
    </location>
</feature>
<feature type="region of interest" description="Disordered" evidence="2">
    <location>
        <begin position="1321"/>
        <end position="1340"/>
    </location>
</feature>
<feature type="compositionally biased region" description="Pro residues" evidence="2">
    <location>
        <begin position="405"/>
        <end position="420"/>
    </location>
</feature>
<feature type="compositionally biased region" description="Polar residues" evidence="2">
    <location>
        <begin position="459"/>
        <end position="473"/>
    </location>
</feature>
<feature type="region of interest" description="Disordered" evidence="2">
    <location>
        <begin position="212"/>
        <end position="530"/>
    </location>
</feature>
<keyword evidence="4" id="KW-1185">Reference proteome</keyword>
<organism evidence="3 4">
    <name type="scientific">Nannochloropsis salina CCMP1776</name>
    <dbReference type="NCBI Taxonomy" id="1027361"/>
    <lineage>
        <taxon>Eukaryota</taxon>
        <taxon>Sar</taxon>
        <taxon>Stramenopiles</taxon>
        <taxon>Ochrophyta</taxon>
        <taxon>Eustigmatophyceae</taxon>
        <taxon>Eustigmatales</taxon>
        <taxon>Monodopsidaceae</taxon>
        <taxon>Microchloropsis</taxon>
        <taxon>Microchloropsis salina</taxon>
    </lineage>
</organism>
<sequence length="1340" mass="147972">MKGSPSLLSPARLKAAFRWPGGSKKSKNGFPSSPNSSSPISSPSTYDMEGPNSGRSIEEPLDSSPKGLVNAKVLPESYFEREGETEACGGLGWDAPGFSPQARGKEGAIIEMEEDDAEMKKGIAEGKKEAEGREALEEEGKEEGEGGEEDILCVLDVAYGEGAVDRISLKEGDDPALLATAFRAKHGLGTESVNILSEVIARTMKEHQEGEVEAVEAGEGGKEGVAEGGKEGVEEEEGGWTGEAEQGLGTGGHAFKEEKIGKEEEEEEIEVVETVGRGEAGEEESEEGQGGQDEETNERVALEENRTEGEGGLEREDVPTKHGKYEGSSGTGAATAVPGNAVPSPSASPSLPPSPEESSNEALFNRLKNAWMKNKSPSTPGSSPSSPFSRRARGKGHRTPASPLVRPPPTLSPFLRPLPRPARLDKLKEASPSLHPSSNGNDQGQKASQEGLAPAVAKSENSWLFLTQTQASDTFCPASPPSKPRPPTSSPPHYQLPPLRFLPPVYNEEGGSWSPAKGKQRRKKGGASHQEAFARLYAEAKLRQGRKEEALRRQCEREAEARRACMAAMVNRNREVTGQGTEGRESEDGREDICDRLYAQAKIQQERLAKAQADAQAAKAKGPGEGEETWSCPRCFHENDGTEAQCRNVLARKTPMSDLVPNAWTHYPKDTTVVYNRRLVNDEDVIRCAHARPVLFQPTNYGREQYSSVYIAPLPLSVRDRPDNVFEELFAHRRHRDEERRRLVQEGEVKAAQACSFQPRINEHSANLVEAREQEEEAQITLTEAESEGLETLEAIVAKKKEKFALIKEARRAAPYLARCAHARCVSEERCSFQPQVGVGHYYDADFHPAWMATARGAPDSPRGLADGWEKEGEKDRNNTDVFTRLAEADVEKRRLGSQARQIEVESATFQPQTTGMPAPQRDALVYGNSVCEYLYGERLSRWAKQREAEQALERQERAAREGPFANAKSRGMIRRMKESTYRAVFAALFPSNTDSSPGQDAGKEGGQEEGALVLAQASLQRIKEPRLAQVLTLVLTRTTPSTASPSPSPSPSPALPTMHFQEFSRRLDQHLRHSIPLMSDLIMHGCRPGEGLDHELTFHPRLAPKTHKMTQDRWTTRSRQEAFALLHSEAALWEARREDARKLKAERLLDGHTFQPLLLTSRPPGCKGRGRTGRYRYPVEMLLLEQEHGQMPKVGREQVKLDARARSVQAVRGHGRIAGNPRTRSTPAIRKRGIYNITLTKVDDGTCVLPGGNLRRFLQEPPREPSSVKREVYVDLYRPMTPANPKSHQSFPLLEHRPLPSEHRTLRPRKEAWYAAVRRQEAWQRQGGSRDASASRKQS</sequence>
<dbReference type="PANTHER" id="PTHR35381:SF1">
    <property type="entry name" value="EF-HAND DOMAIN-CONTAINING PROTEIN"/>
    <property type="match status" value="1"/>
</dbReference>
<comment type="caution">
    <text evidence="3">The sequence shown here is derived from an EMBL/GenBank/DDBJ whole genome shotgun (WGS) entry which is preliminary data.</text>
</comment>
<gene>
    <name evidence="3" type="ORF">NSK_005233</name>
</gene>
<keyword evidence="1" id="KW-0175">Coiled coil</keyword>
<feature type="compositionally biased region" description="Acidic residues" evidence="2">
    <location>
        <begin position="136"/>
        <end position="148"/>
    </location>
</feature>
<dbReference type="EMBL" id="SDOX01000035">
    <property type="protein sequence ID" value="TFJ83464.1"/>
    <property type="molecule type" value="Genomic_DNA"/>
</dbReference>
<dbReference type="Proteomes" id="UP000355283">
    <property type="component" value="Unassembled WGS sequence"/>
</dbReference>
<protein>
    <submittedName>
        <fullName evidence="3">Uncharacterized protein</fullName>
    </submittedName>
</protein>
<feature type="compositionally biased region" description="Basic and acidic residues" evidence="2">
    <location>
        <begin position="122"/>
        <end position="135"/>
    </location>
</feature>
<feature type="compositionally biased region" description="Basic and acidic residues" evidence="2">
    <location>
        <begin position="297"/>
        <end position="325"/>
    </location>
</feature>
<dbReference type="OrthoDB" id="10337155at2759"/>
<evidence type="ECO:0000256" key="2">
    <source>
        <dbReference type="SAM" id="MobiDB-lite"/>
    </source>
</evidence>
<accession>A0A4D9CYC3</accession>